<organism evidence="1 2">
    <name type="scientific">Nitrosomonas supralitoralis</name>
    <dbReference type="NCBI Taxonomy" id="2116706"/>
    <lineage>
        <taxon>Bacteria</taxon>
        <taxon>Pseudomonadati</taxon>
        <taxon>Pseudomonadota</taxon>
        <taxon>Betaproteobacteria</taxon>
        <taxon>Nitrosomonadales</taxon>
        <taxon>Nitrosomonadaceae</taxon>
        <taxon>Nitrosomonas</taxon>
    </lineage>
</organism>
<gene>
    <name evidence="1" type="ORF">C7H79_06335</name>
</gene>
<proteinExistence type="predicted"/>
<dbReference type="AlphaFoldDB" id="A0A2P7NW88"/>
<comment type="caution">
    <text evidence="1">The sequence shown here is derived from an EMBL/GenBank/DDBJ whole genome shotgun (WGS) entry which is preliminary data.</text>
</comment>
<evidence type="ECO:0000313" key="2">
    <source>
        <dbReference type="Proteomes" id="UP000241912"/>
    </source>
</evidence>
<name>A0A2P7NW88_9PROT</name>
<accession>A0A2P7NW88</accession>
<reference evidence="1 2" key="1">
    <citation type="submission" date="2018-03" db="EMBL/GenBank/DDBJ databases">
        <title>Draft genome of Nitrosomonas supralitoralis APG5.</title>
        <authorList>
            <person name="Urakawa H."/>
            <person name="Lopez J.V."/>
        </authorList>
    </citation>
    <scope>NUCLEOTIDE SEQUENCE [LARGE SCALE GENOMIC DNA]</scope>
    <source>
        <strain evidence="1 2">APG5</strain>
    </source>
</reference>
<dbReference type="Proteomes" id="UP000241912">
    <property type="component" value="Unassembled WGS sequence"/>
</dbReference>
<evidence type="ECO:0000313" key="1">
    <source>
        <dbReference type="EMBL" id="PSJ17744.1"/>
    </source>
</evidence>
<sequence>MIRNKNDSNLVNFEGYKQFLIEVTKYDPEVVYTSAESILTGNERWKRQVAIVISGMLGILSAVEKCLLHKEYFKRFRWNCLK</sequence>
<protein>
    <submittedName>
        <fullName evidence="1">Uncharacterized protein</fullName>
    </submittedName>
</protein>
<keyword evidence="2" id="KW-1185">Reference proteome</keyword>
<dbReference type="EMBL" id="PXXU01000014">
    <property type="protein sequence ID" value="PSJ17744.1"/>
    <property type="molecule type" value="Genomic_DNA"/>
</dbReference>